<sequence length="119" mass="12391">MPALTVAWGSIEFARKDDDAYAGVSGGPTFLVVAHVVIGFAHLVGWALLRGIAHAAPGSSRRRGTLALGIVALASAVGLVVALVLTGGHLFLPDARPYIPRNRIRVAPARGARRPRGLP</sequence>
<evidence type="ECO:0000313" key="3">
    <source>
        <dbReference type="Proteomes" id="UP000265355"/>
    </source>
</evidence>
<feature type="transmembrane region" description="Helical" evidence="1">
    <location>
        <begin position="30"/>
        <end position="53"/>
    </location>
</feature>
<comment type="caution">
    <text evidence="2">The sequence shown here is derived from an EMBL/GenBank/DDBJ whole genome shotgun (WGS) entry which is preliminary data.</text>
</comment>
<evidence type="ECO:0000313" key="2">
    <source>
        <dbReference type="EMBL" id="RII90639.1"/>
    </source>
</evidence>
<proteinExistence type="predicted"/>
<keyword evidence="1" id="KW-1133">Transmembrane helix</keyword>
<accession>A0ABX9N805</accession>
<protein>
    <submittedName>
        <fullName evidence="2">Uncharacterized protein</fullName>
    </submittedName>
</protein>
<dbReference type="RefSeq" id="WP_119373428.1">
    <property type="nucleotide sequence ID" value="NZ_CP040792.1"/>
</dbReference>
<dbReference type="EMBL" id="QWEE01000214">
    <property type="protein sequence ID" value="RII90639.1"/>
    <property type="molecule type" value="Genomic_DNA"/>
</dbReference>
<dbReference type="Proteomes" id="UP000265355">
    <property type="component" value="Unassembled WGS sequence"/>
</dbReference>
<keyword evidence="3" id="KW-1185">Reference proteome</keyword>
<name>A0ABX9N805_9MICO</name>
<feature type="transmembrane region" description="Helical" evidence="1">
    <location>
        <begin position="65"/>
        <end position="92"/>
    </location>
</feature>
<gene>
    <name evidence="2" type="ORF">DZF98_11325</name>
</gene>
<evidence type="ECO:0000256" key="1">
    <source>
        <dbReference type="SAM" id="Phobius"/>
    </source>
</evidence>
<reference evidence="2 3" key="1">
    <citation type="submission" date="2018-08" db="EMBL/GenBank/DDBJ databases">
        <title>Genome Sequence of Clavibacter michiganensis Subspecies type strains, and the Atypical Peach-Colored Strains Isolated from Tomato.</title>
        <authorList>
            <person name="Osdaghi E."/>
            <person name="Portier P."/>
            <person name="Briand M."/>
            <person name="Jacques M.-A."/>
        </authorList>
    </citation>
    <scope>NUCLEOTIDE SEQUENCE [LARGE SCALE GENOMIC DNA]</scope>
    <source>
        <strain evidence="2 3">CFBP 8216</strain>
    </source>
</reference>
<keyword evidence="1" id="KW-0812">Transmembrane</keyword>
<keyword evidence="1" id="KW-0472">Membrane</keyword>
<organism evidence="2 3">
    <name type="scientific">Clavibacter californiensis</name>
    <dbReference type="NCBI Taxonomy" id="1401995"/>
    <lineage>
        <taxon>Bacteria</taxon>
        <taxon>Bacillati</taxon>
        <taxon>Actinomycetota</taxon>
        <taxon>Actinomycetes</taxon>
        <taxon>Micrococcales</taxon>
        <taxon>Microbacteriaceae</taxon>
        <taxon>Clavibacter</taxon>
    </lineage>
</organism>